<dbReference type="eggNOG" id="COG1578">
    <property type="taxonomic scope" value="Bacteria"/>
</dbReference>
<reference evidence="3" key="1">
    <citation type="submission" date="2009-09" db="EMBL/GenBank/DDBJ databases">
        <title>The complete chromosome of Desulfohalobium retbaense DSM 5692.</title>
        <authorList>
            <consortium name="US DOE Joint Genome Institute (JGI-PGF)"/>
            <person name="Lucas S."/>
            <person name="Copeland A."/>
            <person name="Lapidus A."/>
            <person name="Glavina del Rio T."/>
            <person name="Dalin E."/>
            <person name="Tice H."/>
            <person name="Bruce D."/>
            <person name="Goodwin L."/>
            <person name="Pitluck S."/>
            <person name="Kyrpides N."/>
            <person name="Mavromatis K."/>
            <person name="Ivanova N."/>
            <person name="Mikhailova N."/>
            <person name="Munk A.C."/>
            <person name="Brettin T."/>
            <person name="Detter J.C."/>
            <person name="Han C."/>
            <person name="Tapia R."/>
            <person name="Larimer F."/>
            <person name="Land M."/>
            <person name="Hauser L."/>
            <person name="Markowitz V."/>
            <person name="Cheng J.-F."/>
            <person name="Hugenholtz P."/>
            <person name="Woyke T."/>
            <person name="Wu D."/>
            <person name="Spring S."/>
            <person name="Klenk H.-P."/>
            <person name="Eisen J.A."/>
        </authorList>
    </citation>
    <scope>NUCLEOTIDE SEQUENCE [LARGE SCALE GENOMIC DNA]</scope>
    <source>
        <strain evidence="3">DSM 5692</strain>
    </source>
</reference>
<dbReference type="Proteomes" id="UP000001052">
    <property type="component" value="Chromosome"/>
</dbReference>
<feature type="domain" description="Damage-control phosphatase ARMT1-like metal-binding" evidence="1">
    <location>
        <begin position="6"/>
        <end position="276"/>
    </location>
</feature>
<organism evidence="2 3">
    <name type="scientific">Desulfohalobium retbaense (strain ATCC 49708 / DSM 5692 / JCM 16813 / HR100)</name>
    <dbReference type="NCBI Taxonomy" id="485915"/>
    <lineage>
        <taxon>Bacteria</taxon>
        <taxon>Pseudomonadati</taxon>
        <taxon>Thermodesulfobacteriota</taxon>
        <taxon>Desulfovibrionia</taxon>
        <taxon>Desulfovibrionales</taxon>
        <taxon>Desulfohalobiaceae</taxon>
        <taxon>Desulfohalobium</taxon>
    </lineage>
</organism>
<keyword evidence="3" id="KW-1185">Reference proteome</keyword>
<evidence type="ECO:0000313" key="2">
    <source>
        <dbReference type="EMBL" id="ACV68340.1"/>
    </source>
</evidence>
<dbReference type="AlphaFoldDB" id="C8X217"/>
<reference evidence="2 3" key="2">
    <citation type="journal article" date="2010" name="Stand. Genomic Sci.">
        <title>Complete genome sequence of Desulfohalobium retbaense type strain (HR(100)).</title>
        <authorList>
            <person name="Spring S."/>
            <person name="Nolan M."/>
            <person name="Lapidus A."/>
            <person name="Glavina Del Rio T."/>
            <person name="Copeland A."/>
            <person name="Tice H."/>
            <person name="Cheng J.F."/>
            <person name="Lucas S."/>
            <person name="Land M."/>
            <person name="Chen F."/>
            <person name="Bruce D."/>
            <person name="Goodwin L."/>
            <person name="Pitluck S."/>
            <person name="Ivanova N."/>
            <person name="Mavromatis K."/>
            <person name="Mikhailova N."/>
            <person name="Pati A."/>
            <person name="Chen A."/>
            <person name="Palaniappan K."/>
            <person name="Hauser L."/>
            <person name="Chang Y.J."/>
            <person name="Jeffries C.D."/>
            <person name="Munk C."/>
            <person name="Kiss H."/>
            <person name="Chain P."/>
            <person name="Han C."/>
            <person name="Brettin T."/>
            <person name="Detter J.C."/>
            <person name="Schuler E."/>
            <person name="Goker M."/>
            <person name="Rohde M."/>
            <person name="Bristow J."/>
            <person name="Eisen J.A."/>
            <person name="Markowitz V."/>
            <person name="Hugenholtz P."/>
            <person name="Kyrpides N.C."/>
            <person name="Klenk H.P."/>
        </authorList>
    </citation>
    <scope>NUCLEOTIDE SEQUENCE [LARGE SCALE GENOMIC DNA]</scope>
    <source>
        <strain evidence="2 3">DSM 5692</strain>
    </source>
</reference>
<dbReference type="Pfam" id="PF01937">
    <property type="entry name" value="ARMT1-like_dom"/>
    <property type="match status" value="1"/>
</dbReference>
<accession>C8X217</accession>
<dbReference type="InterPro" id="IPR014444">
    <property type="entry name" value="PH1575-like"/>
</dbReference>
<dbReference type="KEGG" id="drt:Dret_1052"/>
<sequence length="287" mass="31021">METALACRSCFERQIDSLADHLLPHDAMQRDRLRQVCLAALADSVSSSPPPETAARIYAAAADFSGCADPFAAHKRAANAKALTLLPELRRRVEKAEDPLLTCLRVSIIANYNDVGVARTFDWESALLEEREQEQFPGLPVLRTCLESGPRKICILGDNAGEIAVDILLVEHLQALGHEVVYAVRDRPILNDATLEDAKAVGLDTVCRVVSSGVDSPGTLLHRCSAGFLQELEQAEIVVSKGQGNFEALHGRLSGVFFAFKVKCPVVADLAGLPEQTSVFVFSEAAS</sequence>
<dbReference type="PIRSF" id="PIRSF006593">
    <property type="entry name" value="UCP006593"/>
    <property type="match status" value="1"/>
</dbReference>
<dbReference type="RefSeq" id="WP_015751491.1">
    <property type="nucleotide sequence ID" value="NC_013223.1"/>
</dbReference>
<dbReference type="InterPro" id="IPR002791">
    <property type="entry name" value="ARMT1-like_metal-bd"/>
</dbReference>
<dbReference type="OrthoDB" id="9796465at2"/>
<dbReference type="SUPFAM" id="SSF111321">
    <property type="entry name" value="AF1104-like"/>
    <property type="match status" value="1"/>
</dbReference>
<dbReference type="Gene3D" id="3.40.50.10880">
    <property type="entry name" value="Uncharacterised protein PF01937, DUF89, domain 3"/>
    <property type="match status" value="1"/>
</dbReference>
<evidence type="ECO:0000313" key="3">
    <source>
        <dbReference type="Proteomes" id="UP000001052"/>
    </source>
</evidence>
<dbReference type="STRING" id="485915.Dret_1052"/>
<evidence type="ECO:0000259" key="1">
    <source>
        <dbReference type="Pfam" id="PF01937"/>
    </source>
</evidence>
<protein>
    <recommendedName>
        <fullName evidence="1">Damage-control phosphatase ARMT1-like metal-binding domain-containing protein</fullName>
    </recommendedName>
</protein>
<name>C8X217_DESRD</name>
<gene>
    <name evidence="2" type="ordered locus">Dret_1052</name>
</gene>
<dbReference type="Gene3D" id="1.10.285.20">
    <property type="entry name" value="Uncharacterised protein PF01937, DUF89, domain 2"/>
    <property type="match status" value="1"/>
</dbReference>
<dbReference type="InterPro" id="IPR036075">
    <property type="entry name" value="ARMT-1-like_metal-bd_sf"/>
</dbReference>
<dbReference type="EMBL" id="CP001734">
    <property type="protein sequence ID" value="ACV68340.1"/>
    <property type="molecule type" value="Genomic_DNA"/>
</dbReference>
<proteinExistence type="predicted"/>
<dbReference type="HOGENOM" id="CLU_071520_1_0_7"/>